<dbReference type="AlphaFoldDB" id="A0A653DJG0"/>
<proteinExistence type="predicted"/>
<evidence type="ECO:0000256" key="1">
    <source>
        <dbReference type="SAM" id="MobiDB-lite"/>
    </source>
</evidence>
<dbReference type="GO" id="GO:0003779">
    <property type="term" value="F:actin binding"/>
    <property type="evidence" value="ECO:0007669"/>
    <property type="project" value="InterPro"/>
</dbReference>
<dbReference type="InterPro" id="IPR029006">
    <property type="entry name" value="ADF-H/Gelsolin-like_dom_sf"/>
</dbReference>
<dbReference type="EMBL" id="CAACVG010012372">
    <property type="protein sequence ID" value="VEN60149.1"/>
    <property type="molecule type" value="Genomic_DNA"/>
</dbReference>
<name>A0A653DJG0_CALMS</name>
<gene>
    <name evidence="3" type="ORF">CALMAC_LOCUS17929</name>
</gene>
<feature type="region of interest" description="Disordered" evidence="1">
    <location>
        <begin position="61"/>
        <end position="81"/>
    </location>
</feature>
<evidence type="ECO:0000313" key="3">
    <source>
        <dbReference type="EMBL" id="VEN60149.1"/>
    </source>
</evidence>
<dbReference type="PROSITE" id="PS51263">
    <property type="entry name" value="ADF_H"/>
    <property type="match status" value="1"/>
</dbReference>
<protein>
    <recommendedName>
        <fullName evidence="2">ADF-H domain-containing protein</fullName>
    </recommendedName>
</protein>
<accession>A0A653DJG0</accession>
<dbReference type="Gene3D" id="3.40.20.10">
    <property type="entry name" value="Severin"/>
    <property type="match status" value="1"/>
</dbReference>
<evidence type="ECO:0000259" key="2">
    <source>
        <dbReference type="PROSITE" id="PS51263"/>
    </source>
</evidence>
<evidence type="ECO:0000313" key="4">
    <source>
        <dbReference type="Proteomes" id="UP000410492"/>
    </source>
</evidence>
<reference evidence="3 4" key="1">
    <citation type="submission" date="2019-01" db="EMBL/GenBank/DDBJ databases">
        <authorList>
            <person name="Sayadi A."/>
        </authorList>
    </citation>
    <scope>NUCLEOTIDE SEQUENCE [LARGE SCALE GENOMIC DNA]</scope>
</reference>
<dbReference type="Pfam" id="PF00241">
    <property type="entry name" value="Cofilin_ADF"/>
    <property type="match status" value="1"/>
</dbReference>
<dbReference type="SUPFAM" id="SSF55753">
    <property type="entry name" value="Actin depolymerizing proteins"/>
    <property type="match status" value="1"/>
</dbReference>
<sequence length="81" mass="9248">MFLMLWCPNAATDETRNMYKRSMDVLKQCLKDVKDFVEATNISEARLSVIKAKLQENSATEEDQIQIIDDSDDSMEVENGS</sequence>
<dbReference type="Proteomes" id="UP000410492">
    <property type="component" value="Unassembled WGS sequence"/>
</dbReference>
<dbReference type="InterPro" id="IPR002108">
    <property type="entry name" value="ADF-H"/>
</dbReference>
<organism evidence="3 4">
    <name type="scientific">Callosobruchus maculatus</name>
    <name type="common">Southern cowpea weevil</name>
    <name type="synonym">Pulse bruchid</name>
    <dbReference type="NCBI Taxonomy" id="64391"/>
    <lineage>
        <taxon>Eukaryota</taxon>
        <taxon>Metazoa</taxon>
        <taxon>Ecdysozoa</taxon>
        <taxon>Arthropoda</taxon>
        <taxon>Hexapoda</taxon>
        <taxon>Insecta</taxon>
        <taxon>Pterygota</taxon>
        <taxon>Neoptera</taxon>
        <taxon>Endopterygota</taxon>
        <taxon>Coleoptera</taxon>
        <taxon>Polyphaga</taxon>
        <taxon>Cucujiformia</taxon>
        <taxon>Chrysomeloidea</taxon>
        <taxon>Chrysomelidae</taxon>
        <taxon>Bruchinae</taxon>
        <taxon>Bruchini</taxon>
        <taxon>Callosobruchus</taxon>
    </lineage>
</organism>
<keyword evidence="4" id="KW-1185">Reference proteome</keyword>
<feature type="domain" description="ADF-H" evidence="2">
    <location>
        <begin position="1"/>
        <end position="55"/>
    </location>
</feature>